<name>A0ABR9KSF1_9ACTN</name>
<evidence type="ECO:0000256" key="2">
    <source>
        <dbReference type="ARBA" id="ARBA00022692"/>
    </source>
</evidence>
<feature type="domain" description="STAS" evidence="6">
    <location>
        <begin position="449"/>
        <end position="557"/>
    </location>
</feature>
<dbReference type="PANTHER" id="PTHR11814">
    <property type="entry name" value="SULFATE TRANSPORTER"/>
    <property type="match status" value="1"/>
</dbReference>
<accession>A0ABR9KSF1</accession>
<protein>
    <submittedName>
        <fullName evidence="7">High affinity sulfate transporter 1</fullName>
    </submittedName>
</protein>
<feature type="transmembrane region" description="Helical" evidence="5">
    <location>
        <begin position="182"/>
        <end position="201"/>
    </location>
</feature>
<dbReference type="Pfam" id="PF01740">
    <property type="entry name" value="STAS"/>
    <property type="match status" value="1"/>
</dbReference>
<dbReference type="SUPFAM" id="SSF52091">
    <property type="entry name" value="SpoIIaa-like"/>
    <property type="match status" value="1"/>
</dbReference>
<keyword evidence="2 5" id="KW-0812">Transmembrane</keyword>
<dbReference type="InterPro" id="IPR001902">
    <property type="entry name" value="SLC26A/SulP_fam"/>
</dbReference>
<reference evidence="7 8" key="1">
    <citation type="submission" date="2020-10" db="EMBL/GenBank/DDBJ databases">
        <title>Sequencing the genomes of 1000 actinobacteria strains.</title>
        <authorList>
            <person name="Klenk H.-P."/>
        </authorList>
    </citation>
    <scope>NUCLEOTIDE SEQUENCE [LARGE SCALE GENOMIC DNA]</scope>
    <source>
        <strain evidence="7 8">DSM 43748</strain>
    </source>
</reference>
<feature type="transmembrane region" description="Helical" evidence="5">
    <location>
        <begin position="106"/>
        <end position="128"/>
    </location>
</feature>
<sequence length="560" mass="58046">MDTRRTRAAHVIPLIGQLRGYSARSARADVMAAFAIAVTLLPQGLAYGALAGLPPAAGLYTALAAAVVFALLTGTRFVAVGPSSTMALLTFTVVQDRAGDDGGRALALTAALSFLVGAWCLLGAALPLQGAAEFLSSPVMLGYLAGVGIQILAGQAGPLLGVPTVGAEPLVSLWHVLTHLNQITPLTAMTGLGAMAALLLLRRYLPRVPGGLVVCLLAIAISAAVDLAGRGVAVVGTVSGGLPTPAGPRVTLEDLWALLLPAAGMALIASIETVSAVRQTVTDTPDHVPLDRETAALGTSSLASGLLGGFPPMASTSRTLSARSVGAQSQIFQLATAGIVMFVLISGGPLIALLPMTVLAAVVMVGAPKLIDVTGFLNLWRGWRAESVIALAAVVGVLALGVLRGLLVAVLLSASQLLRRAARPHDALLAVYDDNEPPREITDGSSPHPDILIYRVDAPLFFANARRIRQRVLSLVTAPEPRPRGVILDAQAVFYLDATAAEALARLTADLQGLGCRFVLTRVPEPVLAVLRANPYHDGVTRQLPVFPDVREAFTALRKQ</sequence>
<comment type="subcellular location">
    <subcellularLocation>
        <location evidence="1">Membrane</location>
        <topology evidence="1">Multi-pass membrane protein</topology>
    </subcellularLocation>
</comment>
<feature type="transmembrane region" description="Helical" evidence="5">
    <location>
        <begin position="56"/>
        <end position="72"/>
    </location>
</feature>
<evidence type="ECO:0000313" key="7">
    <source>
        <dbReference type="EMBL" id="MBE1564964.1"/>
    </source>
</evidence>
<evidence type="ECO:0000256" key="5">
    <source>
        <dbReference type="SAM" id="Phobius"/>
    </source>
</evidence>
<dbReference type="InterPro" id="IPR036513">
    <property type="entry name" value="STAS_dom_sf"/>
</dbReference>
<dbReference type="EMBL" id="JADBEF010000001">
    <property type="protein sequence ID" value="MBE1564964.1"/>
    <property type="molecule type" value="Genomic_DNA"/>
</dbReference>
<dbReference type="RefSeq" id="WP_192779254.1">
    <property type="nucleotide sequence ID" value="NZ_BAAASY010000018.1"/>
</dbReference>
<evidence type="ECO:0000256" key="1">
    <source>
        <dbReference type="ARBA" id="ARBA00004141"/>
    </source>
</evidence>
<keyword evidence="8" id="KW-1185">Reference proteome</keyword>
<evidence type="ECO:0000259" key="6">
    <source>
        <dbReference type="PROSITE" id="PS50801"/>
    </source>
</evidence>
<evidence type="ECO:0000256" key="3">
    <source>
        <dbReference type="ARBA" id="ARBA00022989"/>
    </source>
</evidence>
<dbReference type="InterPro" id="IPR002645">
    <property type="entry name" value="STAS_dom"/>
</dbReference>
<dbReference type="Pfam" id="PF00916">
    <property type="entry name" value="Sulfate_transp"/>
    <property type="match status" value="1"/>
</dbReference>
<organism evidence="7 8">
    <name type="scientific">Nonomuraea africana</name>
    <dbReference type="NCBI Taxonomy" id="46171"/>
    <lineage>
        <taxon>Bacteria</taxon>
        <taxon>Bacillati</taxon>
        <taxon>Actinomycetota</taxon>
        <taxon>Actinomycetes</taxon>
        <taxon>Streptosporangiales</taxon>
        <taxon>Streptosporangiaceae</taxon>
        <taxon>Nonomuraea</taxon>
    </lineage>
</organism>
<feature type="transmembrane region" description="Helical" evidence="5">
    <location>
        <begin position="339"/>
        <end position="367"/>
    </location>
</feature>
<dbReference type="PROSITE" id="PS50801">
    <property type="entry name" value="STAS"/>
    <property type="match status" value="1"/>
</dbReference>
<keyword evidence="3 5" id="KW-1133">Transmembrane helix</keyword>
<comment type="caution">
    <text evidence="7">The sequence shown here is derived from an EMBL/GenBank/DDBJ whole genome shotgun (WGS) entry which is preliminary data.</text>
</comment>
<dbReference type="CDD" id="cd07042">
    <property type="entry name" value="STAS_SulP_like_sulfate_transporter"/>
    <property type="match status" value="1"/>
</dbReference>
<evidence type="ECO:0000256" key="4">
    <source>
        <dbReference type="ARBA" id="ARBA00023136"/>
    </source>
</evidence>
<feature type="transmembrane region" description="Helical" evidence="5">
    <location>
        <begin position="213"/>
        <end position="235"/>
    </location>
</feature>
<feature type="transmembrane region" description="Helical" evidence="5">
    <location>
        <begin position="387"/>
        <end position="414"/>
    </location>
</feature>
<feature type="transmembrane region" description="Helical" evidence="5">
    <location>
        <begin position="30"/>
        <end position="50"/>
    </location>
</feature>
<dbReference type="Gene3D" id="3.30.750.24">
    <property type="entry name" value="STAS domain"/>
    <property type="match status" value="1"/>
</dbReference>
<dbReference type="Proteomes" id="UP000661607">
    <property type="component" value="Unassembled WGS sequence"/>
</dbReference>
<dbReference type="InterPro" id="IPR011547">
    <property type="entry name" value="SLC26A/SulP_dom"/>
</dbReference>
<proteinExistence type="predicted"/>
<gene>
    <name evidence="7" type="ORF">H4W81_007743</name>
</gene>
<evidence type="ECO:0000313" key="8">
    <source>
        <dbReference type="Proteomes" id="UP000661607"/>
    </source>
</evidence>
<keyword evidence="4 5" id="KW-0472">Membrane</keyword>
<feature type="transmembrane region" description="Helical" evidence="5">
    <location>
        <begin position="255"/>
        <end position="277"/>
    </location>
</feature>